<dbReference type="PANTHER" id="PTHR14187:SF5">
    <property type="entry name" value="HEAT SHOCK 70 KDA PROTEIN 12A"/>
    <property type="match status" value="1"/>
</dbReference>
<organism evidence="1 2">
    <name type="scientific">Ambispora leptoticha</name>
    <dbReference type="NCBI Taxonomy" id="144679"/>
    <lineage>
        <taxon>Eukaryota</taxon>
        <taxon>Fungi</taxon>
        <taxon>Fungi incertae sedis</taxon>
        <taxon>Mucoromycota</taxon>
        <taxon>Glomeromycotina</taxon>
        <taxon>Glomeromycetes</taxon>
        <taxon>Archaeosporales</taxon>
        <taxon>Ambisporaceae</taxon>
        <taxon>Ambispora</taxon>
    </lineage>
</organism>
<protein>
    <submittedName>
        <fullName evidence="1">9812_t:CDS:1</fullName>
    </submittedName>
</protein>
<dbReference type="Gene3D" id="3.30.420.40">
    <property type="match status" value="2"/>
</dbReference>
<dbReference type="CDD" id="cd10229">
    <property type="entry name" value="ASKHA_NBD_HSP70_HSPA12"/>
    <property type="match status" value="1"/>
</dbReference>
<name>A0A9N9FDC6_9GLOM</name>
<evidence type="ECO:0000313" key="1">
    <source>
        <dbReference type="EMBL" id="CAG8527325.1"/>
    </source>
</evidence>
<gene>
    <name evidence="1" type="ORF">ALEPTO_LOCUS4765</name>
</gene>
<dbReference type="SUPFAM" id="SSF53067">
    <property type="entry name" value="Actin-like ATPase domain"/>
    <property type="match status" value="2"/>
</dbReference>
<proteinExistence type="predicted"/>
<dbReference type="InterPro" id="IPR043129">
    <property type="entry name" value="ATPase_NBD"/>
</dbReference>
<keyword evidence="2" id="KW-1185">Reference proteome</keyword>
<dbReference type="OrthoDB" id="2963168at2759"/>
<comment type="caution">
    <text evidence="1">The sequence shown here is derived from an EMBL/GenBank/DDBJ whole genome shotgun (WGS) entry which is preliminary data.</text>
</comment>
<dbReference type="PANTHER" id="PTHR14187">
    <property type="entry name" value="ALPHA KINASE/ELONGATION FACTOR 2 KINASE"/>
    <property type="match status" value="1"/>
</dbReference>
<dbReference type="AlphaFoldDB" id="A0A9N9FDC6"/>
<dbReference type="Gene3D" id="3.90.640.10">
    <property type="entry name" value="Actin, Chain A, domain 4"/>
    <property type="match status" value="1"/>
</dbReference>
<sequence>MTTSCSNIRVVVGIDFGTTFSENLGFAYANVANPEKIETNDIWPSKTGENKTNTVIRYDEKFELIQWGLPALAERTSKKDKNSTSNSSHKIAELFKLHLGKISYENKPPLPSGLDPKKAVTDYLREMGKLMKSTISARWPGLIYYQHVRIVLTVPVEYDEKIRFIMRQCAYDAELILTLESENLEFTTEPEAAAIYCLGNLNEHPLKVGDSFLVVDCGGGTIDLTIRTLLPNSRLSELTESTGDFCGSTYIDKEFKKFLGAKIGKSALKLVEEKHYPKLQYLIQDFCANIKLPFDGDEKNWQDKEIDIEEICPVIMQYVKGEEREELEGCEWVITLDFRTVKYFFDKVIGNILRLIREQLANSEKTIAAIFMVGGFSESKYLLQRVRQEFNRQVPYISVPSYPVTSVIKGAVIYGLKMDTIKTRVLKKAYGIELYRDWTPDDPIEKMDVLNDQKKILAFKKLAEKGTEVDVDQEFKNTSWPTFADQKVSSFKIYTTSKNDAKYCNEPEMNLFGRLGLELPDVNLGLDRPVEFTLTFGKMETRAFARSLKSGTTAKASFRLEL</sequence>
<reference evidence="1" key="1">
    <citation type="submission" date="2021-06" db="EMBL/GenBank/DDBJ databases">
        <authorList>
            <person name="Kallberg Y."/>
            <person name="Tangrot J."/>
            <person name="Rosling A."/>
        </authorList>
    </citation>
    <scope>NUCLEOTIDE SEQUENCE</scope>
    <source>
        <strain evidence="1">FL130A</strain>
    </source>
</reference>
<dbReference type="EMBL" id="CAJVPS010001169">
    <property type="protein sequence ID" value="CAG8527325.1"/>
    <property type="molecule type" value="Genomic_DNA"/>
</dbReference>
<evidence type="ECO:0000313" key="2">
    <source>
        <dbReference type="Proteomes" id="UP000789508"/>
    </source>
</evidence>
<accession>A0A9N9FDC6</accession>
<dbReference type="Proteomes" id="UP000789508">
    <property type="component" value="Unassembled WGS sequence"/>
</dbReference>